<dbReference type="AlphaFoldDB" id="A0A6J4I546"/>
<name>A0A6J4I546_9ACTN</name>
<accession>A0A6J4I546</accession>
<dbReference type="EMBL" id="CADCTB010000106">
    <property type="protein sequence ID" value="CAA9240483.1"/>
    <property type="molecule type" value="Genomic_DNA"/>
</dbReference>
<gene>
    <name evidence="1" type="ORF">AVDCRST_MAG10-1748</name>
</gene>
<sequence length="59" mass="6549">MDERPPPDPTKLLVAWMEWERGDTPPGRVLSNLKIAGMREFLEATAEAQADLAASAELR</sequence>
<reference evidence="1" key="1">
    <citation type="submission" date="2020-02" db="EMBL/GenBank/DDBJ databases">
        <authorList>
            <person name="Meier V. D."/>
        </authorList>
    </citation>
    <scope>NUCLEOTIDE SEQUENCE</scope>
    <source>
        <strain evidence="1">AVDCRST_MAG10</strain>
    </source>
</reference>
<evidence type="ECO:0000313" key="1">
    <source>
        <dbReference type="EMBL" id="CAA9240483.1"/>
    </source>
</evidence>
<protein>
    <submittedName>
        <fullName evidence="1">Uncharacterized protein</fullName>
    </submittedName>
</protein>
<organism evidence="1">
    <name type="scientific">uncultured Acidimicrobiales bacterium</name>
    <dbReference type="NCBI Taxonomy" id="310071"/>
    <lineage>
        <taxon>Bacteria</taxon>
        <taxon>Bacillati</taxon>
        <taxon>Actinomycetota</taxon>
        <taxon>Acidimicrobiia</taxon>
        <taxon>Acidimicrobiales</taxon>
        <taxon>environmental samples</taxon>
    </lineage>
</organism>
<proteinExistence type="predicted"/>